<comment type="caution">
    <text evidence="1">The sequence shown here is derived from an EMBL/GenBank/DDBJ whole genome shotgun (WGS) entry which is preliminary data.</text>
</comment>
<evidence type="ECO:0000313" key="1">
    <source>
        <dbReference type="EMBL" id="MFJ1469679.1"/>
    </source>
</evidence>
<proteinExistence type="predicted"/>
<keyword evidence="2" id="KW-1185">Reference proteome</keyword>
<protein>
    <submittedName>
        <fullName evidence="1">Glycosyltransferase family 2 protein</fullName>
    </submittedName>
</protein>
<dbReference type="Proteomes" id="UP001168096">
    <property type="component" value="Unassembled WGS sequence"/>
</dbReference>
<evidence type="ECO:0000313" key="2">
    <source>
        <dbReference type="Proteomes" id="UP001168096"/>
    </source>
</evidence>
<dbReference type="EMBL" id="JASNRB020000011">
    <property type="protein sequence ID" value="MFJ1469679.1"/>
    <property type="molecule type" value="Genomic_DNA"/>
</dbReference>
<gene>
    <name evidence="1" type="ORF">QPK29_018360</name>
</gene>
<accession>A0ACC7MEC1</accession>
<organism evidence="1 2">
    <name type="scientific">Massilia orientalis</name>
    <dbReference type="NCBI Taxonomy" id="3050128"/>
    <lineage>
        <taxon>Bacteria</taxon>
        <taxon>Pseudomonadati</taxon>
        <taxon>Pseudomonadota</taxon>
        <taxon>Betaproteobacteria</taxon>
        <taxon>Burkholderiales</taxon>
        <taxon>Oxalobacteraceae</taxon>
        <taxon>Telluria group</taxon>
        <taxon>Massilia</taxon>
    </lineage>
</organism>
<sequence length="281" mass="30733">MNETIDVLIPTRNRPAALAVTLTALGAQTWPALRIVLADQSDGEGVCTHGEVQAVLRYLRVTGRGVDTFRRPRRRGMAEQRAFLLAEVRSPCCLFVDDDVILEPDLVARLHAALREEGCGLVGSALHGLSHLGQLRPMQEAIEFWDGPVTPETVRPGSPAWARHHLHSAANLFHVQARLAGEAGATRRYKIAWVGGCVMFDTAKLRAVGGFDFWRDLPAQHCGEDVLAQQRVMALYGGCAIFPSGAYHMELPTTITARAIDAPYVLPLSEPHDEPHDATDP</sequence>
<name>A0ACC7MEC1_9BURK</name>
<reference evidence="1" key="1">
    <citation type="submission" date="2024-11" db="EMBL/GenBank/DDBJ databases">
        <title>Description of Massilia orientalis sp. nov., isolated from rhizosphere soil of Ageratina adenophora.</title>
        <authorList>
            <person name="Wang Y."/>
        </authorList>
    </citation>
    <scope>NUCLEOTIDE SEQUENCE</scope>
    <source>
        <strain evidence="1">YIM B02787</strain>
    </source>
</reference>